<keyword evidence="1" id="KW-0472">Membrane</keyword>
<dbReference type="Proteomes" id="UP000273105">
    <property type="component" value="Unassembled WGS sequence"/>
</dbReference>
<dbReference type="RefSeq" id="WP_120367217.1">
    <property type="nucleotide sequence ID" value="NZ_RAXZ01000006.1"/>
</dbReference>
<feature type="transmembrane region" description="Helical" evidence="1">
    <location>
        <begin position="68"/>
        <end position="97"/>
    </location>
</feature>
<reference evidence="5 6" key="1">
    <citation type="submission" date="2018-09" db="EMBL/GenBank/DDBJ databases">
        <title>The draft genome of Acinetobacter sp. strains.</title>
        <authorList>
            <person name="Qin J."/>
            <person name="Feng Y."/>
            <person name="Zong Z."/>
        </authorList>
    </citation>
    <scope>NUCLEOTIDE SEQUENCE [LARGE SCALE GENOMIC DNA]</scope>
    <source>
        <strain evidence="4 6">WCHAc060001</strain>
        <strain evidence="3 5">WCHAc060003</strain>
    </source>
</reference>
<keyword evidence="1" id="KW-1133">Transmembrane helix</keyword>
<keyword evidence="6" id="KW-1185">Reference proteome</keyword>
<organism evidence="2 7">
    <name type="scientific">Acinetobacter cumulans</name>
    <dbReference type="NCBI Taxonomy" id="2136182"/>
    <lineage>
        <taxon>Bacteria</taxon>
        <taxon>Pseudomonadati</taxon>
        <taxon>Pseudomonadota</taxon>
        <taxon>Gammaproteobacteria</taxon>
        <taxon>Moraxellales</taxon>
        <taxon>Moraxellaceae</taxon>
        <taxon>Acinetobacter</taxon>
    </lineage>
</organism>
<dbReference type="EMBL" id="RCHE01000015">
    <property type="protein sequence ID" value="RLL46442.1"/>
    <property type="molecule type" value="Genomic_DNA"/>
</dbReference>
<feature type="transmembrane region" description="Helical" evidence="1">
    <location>
        <begin position="37"/>
        <end position="56"/>
    </location>
</feature>
<accession>A0A498D0K6</accession>
<accession>A0A3A8G357</accession>
<dbReference type="EMBL" id="RAXZ01000006">
    <property type="protein sequence ID" value="RKG53542.1"/>
    <property type="molecule type" value="Genomic_DNA"/>
</dbReference>
<proteinExistence type="predicted"/>
<gene>
    <name evidence="2" type="ORF">D7V64_06485</name>
    <name evidence="4" type="ORF">D9K79_08310</name>
    <name evidence="3" type="ORF">D9K80_00025</name>
</gene>
<comment type="caution">
    <text evidence="2">The sequence shown here is derived from an EMBL/GenBank/DDBJ whole genome shotgun (WGS) entry which is preliminary data.</text>
</comment>
<evidence type="ECO:0000256" key="1">
    <source>
        <dbReference type="SAM" id="Phobius"/>
    </source>
</evidence>
<dbReference type="Pfam" id="PF05437">
    <property type="entry name" value="AzlD"/>
    <property type="match status" value="1"/>
</dbReference>
<dbReference type="Proteomes" id="UP000281084">
    <property type="component" value="Unassembled WGS sequence"/>
</dbReference>
<dbReference type="EMBL" id="RCHD01000001">
    <property type="protein sequence ID" value="RLL39082.1"/>
    <property type="molecule type" value="Genomic_DNA"/>
</dbReference>
<protein>
    <submittedName>
        <fullName evidence="2">AzlD domain-containing protein</fullName>
    </submittedName>
</protein>
<sequence>MSWVLLISLAMVTFFNRYLFLEPKTGVVVPKFMMCMLKYAAPCLMISIATPIVFFDHATWKGMGHNEYIYGAIFCILITAITQKMLLSIVASLLFFYGLLYLF</sequence>
<evidence type="ECO:0000313" key="3">
    <source>
        <dbReference type="EMBL" id="RLL39082.1"/>
    </source>
</evidence>
<dbReference type="Proteomes" id="UP000267166">
    <property type="component" value="Unassembled WGS sequence"/>
</dbReference>
<evidence type="ECO:0000313" key="4">
    <source>
        <dbReference type="EMBL" id="RLL46442.1"/>
    </source>
</evidence>
<name>A0A3A8G357_9GAMM</name>
<reference evidence="2 7" key="2">
    <citation type="submission" date="2018-09" db="EMBL/GenBank/DDBJ databases">
        <title>The draft genome of Acinetobacter spp. strains.</title>
        <authorList>
            <person name="Qin J."/>
            <person name="Feng Y."/>
            <person name="Zong Z."/>
        </authorList>
    </citation>
    <scope>NUCLEOTIDE SEQUENCE [LARGE SCALE GENOMIC DNA]</scope>
    <source>
        <strain evidence="2 7">WCHAc060002</strain>
    </source>
</reference>
<evidence type="ECO:0000313" key="7">
    <source>
        <dbReference type="Proteomes" id="UP000281084"/>
    </source>
</evidence>
<dbReference type="AlphaFoldDB" id="A0A3A8G357"/>
<dbReference type="InterPro" id="IPR008407">
    <property type="entry name" value="Brnchd-chn_aa_trnsp_AzlD"/>
</dbReference>
<evidence type="ECO:0000313" key="2">
    <source>
        <dbReference type="EMBL" id="RKG53542.1"/>
    </source>
</evidence>
<evidence type="ECO:0000313" key="6">
    <source>
        <dbReference type="Proteomes" id="UP000273105"/>
    </source>
</evidence>
<keyword evidence="1" id="KW-0812">Transmembrane</keyword>
<evidence type="ECO:0000313" key="5">
    <source>
        <dbReference type="Proteomes" id="UP000267166"/>
    </source>
</evidence>